<dbReference type="SUPFAM" id="SSF57903">
    <property type="entry name" value="FYVE/PHD zinc finger"/>
    <property type="match status" value="1"/>
</dbReference>
<gene>
    <name evidence="2" type="ORF">C8F04DRAFT_1270734</name>
</gene>
<dbReference type="Proteomes" id="UP001218188">
    <property type="component" value="Unassembled WGS sequence"/>
</dbReference>
<proteinExistence type="predicted"/>
<organism evidence="2 3">
    <name type="scientific">Mycena alexandri</name>
    <dbReference type="NCBI Taxonomy" id="1745969"/>
    <lineage>
        <taxon>Eukaryota</taxon>
        <taxon>Fungi</taxon>
        <taxon>Dikarya</taxon>
        <taxon>Basidiomycota</taxon>
        <taxon>Agaricomycotina</taxon>
        <taxon>Agaricomycetes</taxon>
        <taxon>Agaricomycetidae</taxon>
        <taxon>Agaricales</taxon>
        <taxon>Marasmiineae</taxon>
        <taxon>Mycenaceae</taxon>
        <taxon>Mycena</taxon>
    </lineage>
</organism>
<keyword evidence="3" id="KW-1185">Reference proteome</keyword>
<comment type="caution">
    <text evidence="2">The sequence shown here is derived from an EMBL/GenBank/DDBJ whole genome shotgun (WGS) entry which is preliminary data.</text>
</comment>
<protein>
    <submittedName>
        <fullName evidence="2">Uncharacterized protein</fullName>
    </submittedName>
</protein>
<feature type="compositionally biased region" description="Low complexity" evidence="1">
    <location>
        <begin position="1507"/>
        <end position="1516"/>
    </location>
</feature>
<dbReference type="EMBL" id="JARJCM010000176">
    <property type="protein sequence ID" value="KAJ7024062.1"/>
    <property type="molecule type" value="Genomic_DNA"/>
</dbReference>
<dbReference type="GO" id="GO:0003677">
    <property type="term" value="F:DNA binding"/>
    <property type="evidence" value="ECO:0007669"/>
    <property type="project" value="InterPro"/>
</dbReference>
<feature type="compositionally biased region" description="Basic residues" evidence="1">
    <location>
        <begin position="579"/>
        <end position="593"/>
    </location>
</feature>
<name>A0AAD6SBA1_9AGAR</name>
<feature type="region of interest" description="Disordered" evidence="1">
    <location>
        <begin position="1001"/>
        <end position="1070"/>
    </location>
</feature>
<dbReference type="GO" id="GO:0006355">
    <property type="term" value="P:regulation of DNA-templated transcription"/>
    <property type="evidence" value="ECO:0007669"/>
    <property type="project" value="InterPro"/>
</dbReference>
<dbReference type="InterPro" id="IPR036115">
    <property type="entry name" value="GCM_dom_sf"/>
</dbReference>
<dbReference type="CDD" id="cd15489">
    <property type="entry name" value="PHD_SF"/>
    <property type="match status" value="1"/>
</dbReference>
<evidence type="ECO:0000313" key="3">
    <source>
        <dbReference type="Proteomes" id="UP001218188"/>
    </source>
</evidence>
<evidence type="ECO:0000313" key="2">
    <source>
        <dbReference type="EMBL" id="KAJ7024062.1"/>
    </source>
</evidence>
<accession>A0AAD6SBA1</accession>
<sequence length="1539" mass="172694">MDFVEKHNNLHVHWATATLGGRGGSTEATEWEQGKLTRRACQGAIQCEDAACQIITRPQTRRAGINKQLEKSCACSAKLSHQPCEVISSLYTFKGGVYYQNGGTHLHPRPTVRLHLAKKEKDAFAHIVQENPTAGPLKLLVGRPGGNGPADSVADISPVLINAERIKYERRRVLKPTGGQGGDNFVKEFGKFDKLNPNFVRTAQFGEVSVIVLQTPFMASRLLKSVISANDGVDGVVSDAAHGYWRERNSLLIVSSTYEPTHLKCWVPGLISYSNGGTAEHYRIHFFELFCLKSVISANDGVDGVVSDAAHGYWRERNSLLIVSSTYEPTHLKCWVPGLISYSNGGTAEHYRIHFFELFCGIAEEYDARKMELNDDCFANVVDFSSAERNGFILAFVDFWLQRAPGERTVDELLDAAPKLLKGCAHHFRSQITRVKKISGVVDPAQADVFENYAKKLLQCESPEEFNLHATEFIKAFPRAESWIRWWMLPAHASMLFPSFRVMKPALWEAIPDTTNAEEAMHWKLYAALGKHLALLEGLRALVAFTDHYRVQFEAKRHGIKTHYGTDREHWKRTAQLHGRTKYTRTKAGRPIHTKNDGRPPDTGKALLLGRKHKSPKLDYEKGYVWKNNSCWLDSSLTAIASAATRDFQTNMDLVLGGLPPSHPLFDLRQLIHSRMSIELRGYEPGGCSLLSNQRDGFIKILRDHPKTTVESLAGFGSLFGWLYDISAFTGRITSTPAPVERASAYFRMLSVTFRTCPGTGHWQPHFQLERIKLRKEIQLHSGICEKYGGNMRQWFTDFMRAGKAEPLVGCWRAKEGERFCDGDTLCYEIILNIPAVLIIQLGDVDVGNHWDIPGSLHPFPNNSAASAHRVKYTITSHLYANPGALHFIARYSTAEGGKTRIYDYDGKRNEGHAVLQSSSTFKGLLTGSTDSLKAIPKGYKLYAVVYHLDGGEAAQKYFRKEQLEQSKKLGLHFEVASTTLTGIPSTCELRRQNVERLSDEDRGFWAPAGGSAAEYEHTPPQKSPRKSQAWHAPMAPLNDPALPGSSLPSENEQDGVAPKSSEAAQEDSIDKLILNTLEAPASKRRKCAEHSTGSDSSDSTTPCPIHCYGCGLLCDGDDDLEQVQCLSCGFWSHFGCQPNADEVDWNSPDVSFTCDGCRARPSELFFTGEIVMLPDPFVKGDWRSDDVLWYPAKFLKHHPQTRLPRNEFEFRFSECNDWDKLTEGLGLQPSRHLKYDRASCEEMLQFEPKQIGKIRMPAFYSDPAIDHPLRKIFDAAVDPLAKLLVSFPHDHPSVEAYNKDFTDLATGPDDHDQIRTLGWPFVWNPSDEEFIVLRNRAVEKLLALREPSVPVPEWRRRILTVGLVLLIGLSIQHELEEPLDLNGDIFEDIVERDIVRITSEFEFTLRAMWLSTKPKWLSHKNYWDPSAFRAWQKDFVSHHTVLDPTYRPPATLRVNQRSVARPSISIHSPTSSTEVPAKHPRSDDDEDSPAPKRRGVSRSLRPRGLAGAQKAQAGAVPAEKIVASGKGWIQIEMDEDTA</sequence>
<feature type="region of interest" description="Disordered" evidence="1">
    <location>
        <begin position="1459"/>
        <end position="1519"/>
    </location>
</feature>
<dbReference type="SUPFAM" id="SSF90073">
    <property type="entry name" value="GCM domain"/>
    <property type="match status" value="1"/>
</dbReference>
<dbReference type="InterPro" id="IPR011011">
    <property type="entry name" value="Znf_FYVE_PHD"/>
</dbReference>
<reference evidence="2" key="1">
    <citation type="submission" date="2023-03" db="EMBL/GenBank/DDBJ databases">
        <title>Massive genome expansion in bonnet fungi (Mycena s.s.) driven by repeated elements and novel gene families across ecological guilds.</title>
        <authorList>
            <consortium name="Lawrence Berkeley National Laboratory"/>
            <person name="Harder C.B."/>
            <person name="Miyauchi S."/>
            <person name="Viragh M."/>
            <person name="Kuo A."/>
            <person name="Thoen E."/>
            <person name="Andreopoulos B."/>
            <person name="Lu D."/>
            <person name="Skrede I."/>
            <person name="Drula E."/>
            <person name="Henrissat B."/>
            <person name="Morin E."/>
            <person name="Kohler A."/>
            <person name="Barry K."/>
            <person name="LaButti K."/>
            <person name="Morin E."/>
            <person name="Salamov A."/>
            <person name="Lipzen A."/>
            <person name="Mereny Z."/>
            <person name="Hegedus B."/>
            <person name="Baldrian P."/>
            <person name="Stursova M."/>
            <person name="Weitz H."/>
            <person name="Taylor A."/>
            <person name="Grigoriev I.V."/>
            <person name="Nagy L.G."/>
            <person name="Martin F."/>
            <person name="Kauserud H."/>
        </authorList>
    </citation>
    <scope>NUCLEOTIDE SEQUENCE</scope>
    <source>
        <strain evidence="2">CBHHK200</strain>
    </source>
</reference>
<feature type="region of interest" description="Disordered" evidence="1">
    <location>
        <begin position="579"/>
        <end position="606"/>
    </location>
</feature>
<evidence type="ECO:0000256" key="1">
    <source>
        <dbReference type="SAM" id="MobiDB-lite"/>
    </source>
</evidence>
<feature type="compositionally biased region" description="Low complexity" evidence="1">
    <location>
        <begin position="1463"/>
        <end position="1474"/>
    </location>
</feature>